<evidence type="ECO:0000313" key="12">
    <source>
        <dbReference type="Proteomes" id="UP001144256"/>
    </source>
</evidence>
<dbReference type="PANTHER" id="PTHR34220:SF7">
    <property type="entry name" value="SENSOR HISTIDINE KINASE YPDA"/>
    <property type="match status" value="1"/>
</dbReference>
<keyword evidence="12" id="KW-1185">Reference proteome</keyword>
<name>A0A9W5YH96_9FIRM</name>
<evidence type="ECO:0000256" key="6">
    <source>
        <dbReference type="ARBA" id="ARBA00022777"/>
    </source>
</evidence>
<evidence type="ECO:0000256" key="9">
    <source>
        <dbReference type="SAM" id="Phobius"/>
    </source>
</evidence>
<dbReference type="Proteomes" id="UP001144256">
    <property type="component" value="Unassembled WGS sequence"/>
</dbReference>
<dbReference type="Pfam" id="PF06580">
    <property type="entry name" value="His_kinase"/>
    <property type="match status" value="1"/>
</dbReference>
<feature type="transmembrane region" description="Helical" evidence="9">
    <location>
        <begin position="338"/>
        <end position="358"/>
    </location>
</feature>
<dbReference type="GO" id="GO:0005886">
    <property type="term" value="C:plasma membrane"/>
    <property type="evidence" value="ECO:0007669"/>
    <property type="project" value="UniProtKB-SubCell"/>
</dbReference>
<keyword evidence="6 11" id="KW-0418">Kinase</keyword>
<keyword evidence="3" id="KW-0597">Phosphoprotein</keyword>
<comment type="subcellular location">
    <subcellularLocation>
        <location evidence="1">Cell membrane</location>
        <topology evidence="1">Multi-pass membrane protein</topology>
    </subcellularLocation>
</comment>
<evidence type="ECO:0000259" key="10">
    <source>
        <dbReference type="PROSITE" id="PS50885"/>
    </source>
</evidence>
<evidence type="ECO:0000256" key="8">
    <source>
        <dbReference type="ARBA" id="ARBA00023136"/>
    </source>
</evidence>
<keyword evidence="7 9" id="KW-1133">Transmembrane helix</keyword>
<keyword evidence="5 9" id="KW-0812">Transmembrane</keyword>
<dbReference type="Pfam" id="PF02743">
    <property type="entry name" value="dCache_1"/>
    <property type="match status" value="1"/>
</dbReference>
<dbReference type="CDD" id="cd06225">
    <property type="entry name" value="HAMP"/>
    <property type="match status" value="1"/>
</dbReference>
<evidence type="ECO:0000256" key="2">
    <source>
        <dbReference type="ARBA" id="ARBA00022475"/>
    </source>
</evidence>
<dbReference type="EMBL" id="BRLB01000029">
    <property type="protein sequence ID" value="GKX32258.1"/>
    <property type="molecule type" value="Genomic_DNA"/>
</dbReference>
<dbReference type="InterPro" id="IPR003594">
    <property type="entry name" value="HATPase_dom"/>
</dbReference>
<feature type="domain" description="HAMP" evidence="10">
    <location>
        <begin position="359"/>
        <end position="410"/>
    </location>
</feature>
<dbReference type="InterPro" id="IPR010559">
    <property type="entry name" value="Sig_transdc_His_kin_internal"/>
</dbReference>
<gene>
    <name evidence="11" type="ORF">SH1V18_47380</name>
</gene>
<dbReference type="Gene3D" id="3.30.450.20">
    <property type="entry name" value="PAS domain"/>
    <property type="match status" value="1"/>
</dbReference>
<dbReference type="Gene3D" id="3.30.565.10">
    <property type="entry name" value="Histidine kinase-like ATPase, C-terminal domain"/>
    <property type="match status" value="1"/>
</dbReference>
<dbReference type="InterPro" id="IPR033479">
    <property type="entry name" value="dCache_1"/>
</dbReference>
<keyword evidence="8 9" id="KW-0472">Membrane</keyword>
<dbReference type="InterPro" id="IPR003660">
    <property type="entry name" value="HAMP_dom"/>
</dbReference>
<evidence type="ECO:0000256" key="3">
    <source>
        <dbReference type="ARBA" id="ARBA00022553"/>
    </source>
</evidence>
<dbReference type="GO" id="GO:0000155">
    <property type="term" value="F:phosphorelay sensor kinase activity"/>
    <property type="evidence" value="ECO:0007669"/>
    <property type="project" value="InterPro"/>
</dbReference>
<dbReference type="Pfam" id="PF02518">
    <property type="entry name" value="HATPase_c"/>
    <property type="match status" value="1"/>
</dbReference>
<organism evidence="11 12">
    <name type="scientific">Vallitalea longa</name>
    <dbReference type="NCBI Taxonomy" id="2936439"/>
    <lineage>
        <taxon>Bacteria</taxon>
        <taxon>Bacillati</taxon>
        <taxon>Bacillota</taxon>
        <taxon>Clostridia</taxon>
        <taxon>Lachnospirales</taxon>
        <taxon>Vallitaleaceae</taxon>
        <taxon>Vallitalea</taxon>
    </lineage>
</organism>
<evidence type="ECO:0000256" key="7">
    <source>
        <dbReference type="ARBA" id="ARBA00022989"/>
    </source>
</evidence>
<accession>A0A9W5YH96</accession>
<dbReference type="SUPFAM" id="SSF55874">
    <property type="entry name" value="ATPase domain of HSP90 chaperone/DNA topoisomerase II/histidine kinase"/>
    <property type="match status" value="1"/>
</dbReference>
<reference evidence="11" key="1">
    <citation type="submission" date="2022-06" db="EMBL/GenBank/DDBJ databases">
        <title>Vallitalea longa sp. nov., an anaerobic bacterium isolated from marine sediment.</title>
        <authorList>
            <person name="Hirano S."/>
            <person name="Terahara T."/>
            <person name="Mori K."/>
            <person name="Hamada M."/>
            <person name="Matsumoto R."/>
            <person name="Kobayashi T."/>
        </authorList>
    </citation>
    <scope>NUCLEOTIDE SEQUENCE</scope>
    <source>
        <strain evidence="11">SH18-1</strain>
    </source>
</reference>
<dbReference type="PROSITE" id="PS50885">
    <property type="entry name" value="HAMP"/>
    <property type="match status" value="1"/>
</dbReference>
<dbReference type="SMART" id="SM00304">
    <property type="entry name" value="HAMP"/>
    <property type="match status" value="1"/>
</dbReference>
<evidence type="ECO:0000256" key="1">
    <source>
        <dbReference type="ARBA" id="ARBA00004651"/>
    </source>
</evidence>
<evidence type="ECO:0000313" key="11">
    <source>
        <dbReference type="EMBL" id="GKX32258.1"/>
    </source>
</evidence>
<dbReference type="CDD" id="cd12912">
    <property type="entry name" value="PDC2_MCP_like"/>
    <property type="match status" value="1"/>
</dbReference>
<proteinExistence type="predicted"/>
<feature type="transmembrane region" description="Helical" evidence="9">
    <location>
        <begin position="58"/>
        <end position="78"/>
    </location>
</feature>
<keyword evidence="4" id="KW-0808">Transferase</keyword>
<dbReference type="AlphaFoldDB" id="A0A9W5YH96"/>
<comment type="caution">
    <text evidence="11">The sequence shown here is derived from an EMBL/GenBank/DDBJ whole genome shotgun (WGS) entry which is preliminary data.</text>
</comment>
<dbReference type="PANTHER" id="PTHR34220">
    <property type="entry name" value="SENSOR HISTIDINE KINASE YPDA"/>
    <property type="match status" value="1"/>
</dbReference>
<evidence type="ECO:0000256" key="5">
    <source>
        <dbReference type="ARBA" id="ARBA00022692"/>
    </source>
</evidence>
<dbReference type="InterPro" id="IPR050640">
    <property type="entry name" value="Bact_2-comp_sensor_kinase"/>
</dbReference>
<protein>
    <submittedName>
        <fullName evidence="11">Histidine kinase</fullName>
    </submittedName>
</protein>
<dbReference type="Gene3D" id="6.10.340.10">
    <property type="match status" value="1"/>
</dbReference>
<dbReference type="SUPFAM" id="SSF158472">
    <property type="entry name" value="HAMP domain-like"/>
    <property type="match status" value="1"/>
</dbReference>
<dbReference type="InterPro" id="IPR036890">
    <property type="entry name" value="HATPase_C_sf"/>
</dbReference>
<sequence>MNIIIFYYFRAFYVIIKGNVYKNYYIQLLDNKNSARYNLFKHKGVMELKKFCSIKFKLLIFSFCLIVIPIIIIGSISYTKSSKVIENHAKYSNLSTVKNITSDVEKILNSINYTSLQLIQHDSLRNYLMMSKDDVDMNKQAYILKSEALLSYLIYTNEYIESATLQGFNGIEIDTTGKSRFINESNMTTALNLKGKSFWSINTYDDLNNKIHRVSLIRSINDINNIENTLGILKLDIDQKKLAKVYNESTVNENSEFYIFNDSDIVISSNDSDILFDEIPSELLKEDININKDGFYRVEWKNKEYLLAYSRIQPMNWTLISLVPIKEILDDLQIIQKVIRIGIIVSFIICIMIVIFFYKKFLTPLKQIRVLMKHIENENFVSIDVKGNDEIAMLFKSFNKMSNRLNQLMNQVYLVKIKQKESELKALQAQINPHFLYNTLDTIHWVARIESAFETSALIQALSKLFRLSLNNGSQFTSVKNEIEHLNNYIFLQKQKYETLVDFVIHVEDEVKECKVVKLIIQPLVENAIYHGISSLPQKGKINIVIKREKDNLIYEIIDNGVGINEKYINDLLISDTETSKGFGIKNVNDRIKLYFGDEYGLSFKSMINVGTTAIVKQPYIKEGEEYDKNDDCRR</sequence>
<dbReference type="Pfam" id="PF00672">
    <property type="entry name" value="HAMP"/>
    <property type="match status" value="1"/>
</dbReference>
<evidence type="ECO:0000256" key="4">
    <source>
        <dbReference type="ARBA" id="ARBA00022679"/>
    </source>
</evidence>
<keyword evidence="2" id="KW-1003">Cell membrane</keyword>